<reference evidence="4" key="1">
    <citation type="submission" date="2017-06" db="EMBL/GenBank/DDBJ databases">
        <authorList>
            <person name="Varghese N."/>
            <person name="Submissions S."/>
        </authorList>
    </citation>
    <scope>NUCLEOTIDE SEQUENCE [LARGE SCALE GENOMIC DNA]</scope>
    <source>
        <strain evidence="4">DSM 44485</strain>
    </source>
</reference>
<dbReference type="EMBL" id="FZNP01000025">
    <property type="protein sequence ID" value="SNS70761.1"/>
    <property type="molecule type" value="Genomic_DNA"/>
</dbReference>
<name>A0A239GP58_9ACTN</name>
<dbReference type="Gene3D" id="2.40.30.10">
    <property type="entry name" value="Translation factors"/>
    <property type="match status" value="1"/>
</dbReference>
<protein>
    <submittedName>
        <fullName evidence="3">Oxidoreductase FAD-binding domain-containing protein</fullName>
    </submittedName>
</protein>
<sequence length="77" mass="8363">MSAHRPGQYVSVAVTLPDGLRQPRQYTLSRTTGDTVQITLRRVRGGATAPDGAVSTFLFENVAVGDVVEMSRRSATW</sequence>
<accession>A0A239GP58</accession>
<gene>
    <name evidence="3" type="ORF">SAMN06265355_12563</name>
</gene>
<keyword evidence="4" id="KW-1185">Reference proteome</keyword>
<dbReference type="OrthoDB" id="9801223at2"/>
<dbReference type="SUPFAM" id="SSF63380">
    <property type="entry name" value="Riboflavin synthase domain-like"/>
    <property type="match status" value="1"/>
</dbReference>
<dbReference type="PANTHER" id="PTHR47354">
    <property type="entry name" value="NADH OXIDOREDUCTASE HCR"/>
    <property type="match status" value="1"/>
</dbReference>
<dbReference type="PANTHER" id="PTHR47354:SF5">
    <property type="entry name" value="PROTEIN RFBI"/>
    <property type="match status" value="1"/>
</dbReference>
<evidence type="ECO:0000313" key="3">
    <source>
        <dbReference type="EMBL" id="SNS70761.1"/>
    </source>
</evidence>
<dbReference type="InterPro" id="IPR017938">
    <property type="entry name" value="Riboflavin_synthase-like_b-brl"/>
</dbReference>
<proteinExistence type="predicted"/>
<dbReference type="PROSITE" id="PS51384">
    <property type="entry name" value="FAD_FR"/>
    <property type="match status" value="1"/>
</dbReference>
<evidence type="ECO:0000256" key="1">
    <source>
        <dbReference type="ARBA" id="ARBA00001974"/>
    </source>
</evidence>
<dbReference type="InterPro" id="IPR017927">
    <property type="entry name" value="FAD-bd_FR_type"/>
</dbReference>
<feature type="domain" description="FAD-binding FR-type" evidence="2">
    <location>
        <begin position="1"/>
        <end position="77"/>
    </location>
</feature>
<dbReference type="GO" id="GO:0016491">
    <property type="term" value="F:oxidoreductase activity"/>
    <property type="evidence" value="ECO:0007669"/>
    <property type="project" value="InterPro"/>
</dbReference>
<evidence type="ECO:0000313" key="4">
    <source>
        <dbReference type="Proteomes" id="UP000198420"/>
    </source>
</evidence>
<dbReference type="InterPro" id="IPR050415">
    <property type="entry name" value="MRET"/>
</dbReference>
<dbReference type="Proteomes" id="UP000198420">
    <property type="component" value="Unassembled WGS sequence"/>
</dbReference>
<comment type="cofactor">
    <cofactor evidence="1">
        <name>FAD</name>
        <dbReference type="ChEBI" id="CHEBI:57692"/>
    </cofactor>
</comment>
<dbReference type="AlphaFoldDB" id="A0A239GP58"/>
<organism evidence="3 4">
    <name type="scientific">Actinomadura mexicana</name>
    <dbReference type="NCBI Taxonomy" id="134959"/>
    <lineage>
        <taxon>Bacteria</taxon>
        <taxon>Bacillati</taxon>
        <taxon>Actinomycetota</taxon>
        <taxon>Actinomycetes</taxon>
        <taxon>Streptosporangiales</taxon>
        <taxon>Thermomonosporaceae</taxon>
        <taxon>Actinomadura</taxon>
    </lineage>
</organism>
<evidence type="ECO:0000259" key="2">
    <source>
        <dbReference type="PROSITE" id="PS51384"/>
    </source>
</evidence>